<dbReference type="InterPro" id="IPR018247">
    <property type="entry name" value="EF_Hand_1_Ca_BS"/>
</dbReference>
<keyword evidence="2" id="KW-0964">Secreted</keyword>
<dbReference type="SUPFAM" id="SSF50998">
    <property type="entry name" value="Quinoprotein alcohol dehydrogenase-like"/>
    <property type="match status" value="1"/>
</dbReference>
<dbReference type="InterPro" id="IPR002372">
    <property type="entry name" value="PQQ_rpt_dom"/>
</dbReference>
<dbReference type="InterPro" id="IPR011044">
    <property type="entry name" value="Quino_amine_DH_bsu"/>
</dbReference>
<dbReference type="Gene3D" id="2.130.10.10">
    <property type="entry name" value="YVTN repeat-like/Quinoprotein amine dehydrogenase"/>
    <property type="match status" value="1"/>
</dbReference>
<evidence type="ECO:0000256" key="5">
    <source>
        <dbReference type="SAM" id="MobiDB-lite"/>
    </source>
</evidence>
<feature type="compositionally biased region" description="Acidic residues" evidence="5">
    <location>
        <begin position="1228"/>
        <end position="1238"/>
    </location>
</feature>
<name>A0ABZ0GIV0_9GAMM</name>
<protein>
    <submittedName>
        <fullName evidence="8">PQQ-binding-like beta-propeller repeat protein</fullName>
    </submittedName>
</protein>
<evidence type="ECO:0000256" key="6">
    <source>
        <dbReference type="SAM" id="SignalP"/>
    </source>
</evidence>
<dbReference type="InterPro" id="IPR013783">
    <property type="entry name" value="Ig-like_fold"/>
</dbReference>
<proteinExistence type="predicted"/>
<feature type="chain" id="PRO_5046645129" evidence="6">
    <location>
        <begin position="28"/>
        <end position="2694"/>
    </location>
</feature>
<dbReference type="InterPro" id="IPR006644">
    <property type="entry name" value="Cadg"/>
</dbReference>
<evidence type="ECO:0000256" key="3">
    <source>
        <dbReference type="ARBA" id="ARBA00022729"/>
    </source>
</evidence>
<reference evidence="8 9" key="1">
    <citation type="submission" date="2023-09" db="EMBL/GenBank/DDBJ databases">
        <authorList>
            <person name="Qi X."/>
        </authorList>
    </citation>
    <scope>NUCLEOTIDE SEQUENCE [LARGE SCALE GENOMIC DNA]</scope>
    <source>
        <strain evidence="8 9">S1-1</strain>
    </source>
</reference>
<dbReference type="InterPro" id="IPR018391">
    <property type="entry name" value="PQQ_b-propeller_rpt"/>
</dbReference>
<keyword evidence="9" id="KW-1185">Reference proteome</keyword>
<dbReference type="Gene3D" id="2.60.40.10">
    <property type="entry name" value="Immunoglobulins"/>
    <property type="match status" value="2"/>
</dbReference>
<feature type="region of interest" description="Disordered" evidence="5">
    <location>
        <begin position="427"/>
        <end position="474"/>
    </location>
</feature>
<evidence type="ECO:0000256" key="2">
    <source>
        <dbReference type="ARBA" id="ARBA00022525"/>
    </source>
</evidence>
<feature type="compositionally biased region" description="Acidic residues" evidence="5">
    <location>
        <begin position="1274"/>
        <end position="1284"/>
    </location>
</feature>
<gene>
    <name evidence="8" type="ORF">RI844_10450</name>
</gene>
<organism evidence="8 9">
    <name type="scientific">Thalassotalea fonticola</name>
    <dbReference type="NCBI Taxonomy" id="3065649"/>
    <lineage>
        <taxon>Bacteria</taxon>
        <taxon>Pseudomonadati</taxon>
        <taxon>Pseudomonadota</taxon>
        <taxon>Gammaproteobacteria</taxon>
        <taxon>Alteromonadales</taxon>
        <taxon>Colwelliaceae</taxon>
        <taxon>Thalassotalea</taxon>
    </lineage>
</organism>
<dbReference type="InterPro" id="IPR011047">
    <property type="entry name" value="Quinoprotein_ADH-like_sf"/>
</dbReference>
<accession>A0ABZ0GIV0</accession>
<feature type="region of interest" description="Disordered" evidence="5">
    <location>
        <begin position="1219"/>
        <end position="1318"/>
    </location>
</feature>
<dbReference type="RefSeq" id="WP_348394618.1">
    <property type="nucleotide sequence ID" value="NZ_CP136600.1"/>
</dbReference>
<evidence type="ECO:0000259" key="7">
    <source>
        <dbReference type="SMART" id="SM00736"/>
    </source>
</evidence>
<dbReference type="Pfam" id="PF05345">
    <property type="entry name" value="He_PIG"/>
    <property type="match status" value="1"/>
</dbReference>
<dbReference type="PROSITE" id="PS00018">
    <property type="entry name" value="EF_HAND_1"/>
    <property type="match status" value="1"/>
</dbReference>
<dbReference type="PANTHER" id="PTHR37467">
    <property type="entry name" value="EXPORTED CALCIUM-BINDING GLYCOPROTEIN-RELATED"/>
    <property type="match status" value="1"/>
</dbReference>
<dbReference type="SUPFAM" id="SSF103647">
    <property type="entry name" value="TSP type-3 repeat"/>
    <property type="match status" value="1"/>
</dbReference>
<evidence type="ECO:0000313" key="8">
    <source>
        <dbReference type="EMBL" id="WOH35801.1"/>
    </source>
</evidence>
<dbReference type="Pfam" id="PF18884">
    <property type="entry name" value="TSP3_bac"/>
    <property type="match status" value="7"/>
</dbReference>
<comment type="subcellular location">
    <subcellularLocation>
        <location evidence="1">Secreted</location>
    </subcellularLocation>
</comment>
<feature type="domain" description="Dystroglycan-type cadherin-like" evidence="7">
    <location>
        <begin position="41"/>
        <end position="133"/>
    </location>
</feature>
<dbReference type="InterPro" id="IPR015919">
    <property type="entry name" value="Cadherin-like_sf"/>
</dbReference>
<feature type="signal peptide" evidence="6">
    <location>
        <begin position="1"/>
        <end position="27"/>
    </location>
</feature>
<evidence type="ECO:0000256" key="4">
    <source>
        <dbReference type="ARBA" id="ARBA00022837"/>
    </source>
</evidence>
<keyword evidence="4" id="KW-0106">Calcium</keyword>
<dbReference type="SMART" id="SM00564">
    <property type="entry name" value="PQQ"/>
    <property type="match status" value="6"/>
</dbReference>
<dbReference type="SUPFAM" id="SSF49313">
    <property type="entry name" value="Cadherin-like"/>
    <property type="match status" value="2"/>
</dbReference>
<dbReference type="SUPFAM" id="SSF50969">
    <property type="entry name" value="YVTN repeat-like/Quinoprotein amine dehydrogenase"/>
    <property type="match status" value="1"/>
</dbReference>
<dbReference type="InterPro" id="IPR015943">
    <property type="entry name" value="WD40/YVTN_repeat-like_dom_sf"/>
</dbReference>
<dbReference type="EMBL" id="CP136600">
    <property type="protein sequence ID" value="WOH35801.1"/>
    <property type="molecule type" value="Genomic_DNA"/>
</dbReference>
<feature type="compositionally biased region" description="Acidic residues" evidence="5">
    <location>
        <begin position="432"/>
        <end position="460"/>
    </location>
</feature>
<feature type="compositionally biased region" description="Acidic residues" evidence="5">
    <location>
        <begin position="1249"/>
        <end position="1261"/>
    </location>
</feature>
<sequence>MQILTPLFRNIFIVLAFLSLFSCGGSGGNEDSGGSSNENILEISGVPNASVVENSEYIFQPVLNSSNQTGIQFSIQKLPSWATFDSATGILSGTPTYNDAGVYADILISVSDGSNNKSLSVFSIEVINVNRLPSLTSLPSIELMETEELVYTVQISDKDNDPVEVNANNLPSWVSFDSESLQLLIQPGLADAGLYPDISITLNDGFEEVTQMLSITVENAITISGKVMDGYIQGALVYVDTNLNKVFDENEIHSYSDKDGSYVLFYPESKLSILKSVPIRAYLGEGAIDESRIEVNYKDTPITISRMPFVDTTSTNDAIANVIISPFTDSIEKGIAHLIEQFYANEINLNELKGAILAEQERLANEVKNELEVDFEQLEISFESFVAVLVGDFIDDTLIGQQMIVLAEELLDAIILLEDVRDSDNDGLVNNVDDDDDNDGVLDEDDTFPLDSTESIDTDLDGLGNNIDGDDDNDGVLDESDVFPLDGAESADTDMDGVGDNADFYQTDASCSAESDGNGTACYLTWLAAQQLNHISYSDAGNIYFYTDSSALLLNFNIESQSFESVTSTAGVTDIEYSEAHQRLYVGYASGEIKYLNDEFTLNHHAQLDNCVSSLIDAGTYLVARECNGYSYGVYKSINTYGDIIAQSQDYYDTSIYTQWNNSLSRLYHFRDGISPNDIISTQINSDGSFVRSDDSPYHGAYSITGPISISYDDSLVLLGSGDIYNADGLSWFGSINTGFDFAFWQVDNSLVTLHISGSTTTLYRRDSEFRVVETVRIEGIVQEVIADGDNASIVLKQAAKLKVYSYIPSSDSDEDGVSNLEDAFPQDIAASVDSDNDGYPDAWNEGKSQLDSSSNLTIDAFPTDSACWLDSHGIDGVCDYGATVPNFVPDVIVADDSGDIYLLSQANNKIYRWLSDSQRYGNPIFVGQSTAVHSLAPTHMAFSSSHQRIYLGYGNGKISYVALADLSAEVDFANTAMPVGGLASVGNFVLAQDGSGAWNTHYIFDRNGQLTDQEDWNRRSQTYAWNSHTSKVYFLRDGTSPNDLHYEEINQVIGTIGAEGDSPYHSSTGIRHPVRVSHDRRHIILGSGSIYDANDLSLVGDLNIAGVDVQWMSNVILTIEDSLNATQLKFWHSSEYTLMGSVTINGTPLKIVQHNDDAIIISKTGSGLSFTKKVIADHDLDTLPGWWEELNQLNDNDSSDAPLDSDNDGLTNLQEFNLLTDPQNSDSDNDGINDGDEVNTYGTQPLDADSDDDGLNDGEEVNTYFTQPLNSDSDSDGLTDEQEVNVYLSNPLNSDSDNDGLADNFEVDNQLNPNVDDAQLDADSDGLDNIGEFTAGSNINKADTDNDGLSDGEEVHTYLTDPTNRDTDADKLPDGWEINFAFNPLLATDATTDFDNDSFDNLTEFFLQSDPTDINSIPVAQPWSGHQGNAAHNGFTALTINSDNLAVRWSISMPAGFDNFNPVTAINGQVFATNYTWYDDEAVYALDAVDGSVLWHKAFTDAGFVNAPTVDNGSVYLQTGTSGDSYLYSFDTNNGELNYKVSYGNQSTRYKAPTVYEQEVYTGGGRYGGSYKYNAINGEELWFTDLAQCGNWTPAVDDEYFYYFSTGFTKADKETGEQVSVFGDSSWRCLTPVLGGQNDAFAIADYSLVAFDLANDNIKWQHNEEGLSSNRFTGEPAVGLGKVYAIKNGSLTVYDQFSGEQLWTWQPLNNNSLSGNLALTNNVLFIGDGTNTYAVDITTHQQVWSYPAFGHISLSLEGALYIAKSTGQLIAINYGNDSDEDGMDDWWEDRFGFDKDSAADAELDADSDGLSNLEEFNLGTTPTNTDTDGDQLSDYDEHLTYLSNPKNADSDDDGMDDGWEVTQGFDLLNPADGMTDSDADGILNVEEYIEGTDPWDETSLPDIVTSMDISFEDGVLTDNWVIDQTMPSSWAVDNLSASHGEYSLFSSNDAAIEYSDFFHGNLMSFDINANCNSSFRYYLYIDGVYENSAYLSYGWQNVEVLIPRGRHTIRFEIDESCGGRIDNIQFSALSNTIEDEVNYVGTFGSKLRFYDYDDNLIKEAPITDFQHDTRGVSVLSNGKVAVFNNYSNSNLSIYTPEYHLWQHYSLPNWGGNGIFDGIETIGDYIFLIDSLNDSTNGRGIIRFNLNTEQYNHYSGGSYQDLAVGENNKLYALIGSQINVYAPETMTLERTIAVGAVSLFDVDSAGNIYVGSSQRQLRKLDSNGVQIGTLDINNFYIENSMSAGSFKNIELNARNEVLITDSYERVLKADFDSDTIALVQGDNSLDRISVAPLIDDDLDGMPLWWENKYGLSDADSSDAQLDLDSDGLTNLAEYTEKTAANNSDTDADLLSDFDEITTYGTNPLKIDSDGDQLSDGDEVNNHFTDPLDTDSDDDGFADNSELVLYNTDPNDADSVPDAIDYFADNFDSGDISTVWQTTASSNAQWFIEEGVLRSGDIDDREQSIIQIEGLFAQGTFSFDASVSSESCCDSLEVYVDDVRQLATVNAETQTYELQLDSGQHVIKFRYEKDGSVSRGTDSAYIDNIEFVSINHNPLSSYSESFDLAAIPEAFIHPDDSDANWNVISYLEGEVGIGDWVLASGTISDSLQSVIEFEESFVSGTFSFMAKVDSENCCDNLFVYLNDVLVVDSVTETWQQYSFDITEGAHKIKFVYSKNDSISVGDDKAYIDDLSFIAN</sequence>
<keyword evidence="3 6" id="KW-0732">Signal</keyword>
<dbReference type="SUPFAM" id="SSF101898">
    <property type="entry name" value="NHL repeat"/>
    <property type="match status" value="1"/>
</dbReference>
<dbReference type="InterPro" id="IPR059100">
    <property type="entry name" value="TSP3_bac"/>
</dbReference>
<dbReference type="InterPro" id="IPR028974">
    <property type="entry name" value="TSP_type-3_rpt"/>
</dbReference>
<dbReference type="Gene3D" id="4.10.1080.10">
    <property type="entry name" value="TSP type-3 repeat"/>
    <property type="match status" value="2"/>
</dbReference>
<dbReference type="PANTHER" id="PTHR37467:SF1">
    <property type="entry name" value="EXPORTED CALCIUM-BINDING GLYCOPROTEIN"/>
    <property type="match status" value="1"/>
</dbReference>
<feature type="compositionally biased region" description="Polar residues" evidence="5">
    <location>
        <begin position="1264"/>
        <end position="1273"/>
    </location>
</feature>
<dbReference type="InterPro" id="IPR053180">
    <property type="entry name" value="Ca-binding_acidic-repeat"/>
</dbReference>
<dbReference type="SMART" id="SM00736">
    <property type="entry name" value="CADG"/>
    <property type="match status" value="1"/>
</dbReference>
<evidence type="ECO:0000256" key="1">
    <source>
        <dbReference type="ARBA" id="ARBA00004613"/>
    </source>
</evidence>
<dbReference type="Gene3D" id="2.40.128.630">
    <property type="match status" value="1"/>
</dbReference>
<evidence type="ECO:0000313" key="9">
    <source>
        <dbReference type="Proteomes" id="UP001301442"/>
    </source>
</evidence>
<dbReference type="Proteomes" id="UP001301442">
    <property type="component" value="Chromosome"/>
</dbReference>
<dbReference type="Pfam" id="PF13360">
    <property type="entry name" value="PQQ_2"/>
    <property type="match status" value="1"/>
</dbReference>